<name>D8T122_SELML</name>
<gene>
    <name evidence="1" type="ORF">SELMODRAFT_447630</name>
</gene>
<sequence>MTPEHAFKKKYPLTKVPICQLQVPEGWQPSLLWHGLEQPLGSGEILSSMRMSKPRLLILFDVSGSGKTRCLYEIAAQRTCLYFSGVCSDSPTADGSRDLLVVSETLQRLYPTGPIPVSSLKTCLRAVLLSRLFIHRKCDDLLKPLSNLTFLFKQVMHEQLHYFEDDPWAYLTECILTLAKSADDL</sequence>
<reference evidence="1 2" key="1">
    <citation type="journal article" date="2011" name="Science">
        <title>The Selaginella genome identifies genetic changes associated with the evolution of vascular plants.</title>
        <authorList>
            <person name="Banks J.A."/>
            <person name="Nishiyama T."/>
            <person name="Hasebe M."/>
            <person name="Bowman J.L."/>
            <person name="Gribskov M."/>
            <person name="dePamphilis C."/>
            <person name="Albert V.A."/>
            <person name="Aono N."/>
            <person name="Aoyama T."/>
            <person name="Ambrose B.A."/>
            <person name="Ashton N.W."/>
            <person name="Axtell M.J."/>
            <person name="Barker E."/>
            <person name="Barker M.S."/>
            <person name="Bennetzen J.L."/>
            <person name="Bonawitz N.D."/>
            <person name="Chapple C."/>
            <person name="Cheng C."/>
            <person name="Correa L.G."/>
            <person name="Dacre M."/>
            <person name="DeBarry J."/>
            <person name="Dreyer I."/>
            <person name="Elias M."/>
            <person name="Engstrom E.M."/>
            <person name="Estelle M."/>
            <person name="Feng L."/>
            <person name="Finet C."/>
            <person name="Floyd S.K."/>
            <person name="Frommer W.B."/>
            <person name="Fujita T."/>
            <person name="Gramzow L."/>
            <person name="Gutensohn M."/>
            <person name="Harholt J."/>
            <person name="Hattori M."/>
            <person name="Heyl A."/>
            <person name="Hirai T."/>
            <person name="Hiwatashi Y."/>
            <person name="Ishikawa M."/>
            <person name="Iwata M."/>
            <person name="Karol K.G."/>
            <person name="Koehler B."/>
            <person name="Kolukisaoglu U."/>
            <person name="Kubo M."/>
            <person name="Kurata T."/>
            <person name="Lalonde S."/>
            <person name="Li K."/>
            <person name="Li Y."/>
            <person name="Litt A."/>
            <person name="Lyons E."/>
            <person name="Manning G."/>
            <person name="Maruyama T."/>
            <person name="Michael T.P."/>
            <person name="Mikami K."/>
            <person name="Miyazaki S."/>
            <person name="Morinaga S."/>
            <person name="Murata T."/>
            <person name="Mueller-Roeber B."/>
            <person name="Nelson D.R."/>
            <person name="Obara M."/>
            <person name="Oguri Y."/>
            <person name="Olmstead R.G."/>
            <person name="Onodera N."/>
            <person name="Petersen B.L."/>
            <person name="Pils B."/>
            <person name="Prigge M."/>
            <person name="Rensing S.A."/>
            <person name="Riano-Pachon D.M."/>
            <person name="Roberts A.W."/>
            <person name="Sato Y."/>
            <person name="Scheller H.V."/>
            <person name="Schulz B."/>
            <person name="Schulz C."/>
            <person name="Shakirov E.V."/>
            <person name="Shibagaki N."/>
            <person name="Shinohara N."/>
            <person name="Shippen D.E."/>
            <person name="Soerensen I."/>
            <person name="Sotooka R."/>
            <person name="Sugimoto N."/>
            <person name="Sugita M."/>
            <person name="Sumikawa N."/>
            <person name="Tanurdzic M."/>
            <person name="Theissen G."/>
            <person name="Ulvskov P."/>
            <person name="Wakazuki S."/>
            <person name="Weng J.K."/>
            <person name="Willats W.W."/>
            <person name="Wipf D."/>
            <person name="Wolf P.G."/>
            <person name="Yang L."/>
            <person name="Zimmer A.D."/>
            <person name="Zhu Q."/>
            <person name="Mitros T."/>
            <person name="Hellsten U."/>
            <person name="Loque D."/>
            <person name="Otillar R."/>
            <person name="Salamov A."/>
            <person name="Schmutz J."/>
            <person name="Shapiro H."/>
            <person name="Lindquist E."/>
            <person name="Lucas S."/>
            <person name="Rokhsar D."/>
            <person name="Grigoriev I.V."/>
        </authorList>
    </citation>
    <scope>NUCLEOTIDE SEQUENCE [LARGE SCALE GENOMIC DNA]</scope>
</reference>
<evidence type="ECO:0000313" key="1">
    <source>
        <dbReference type="EMBL" id="EFJ09562.1"/>
    </source>
</evidence>
<dbReference type="HOGENOM" id="CLU_1464930_0_0_1"/>
<dbReference type="Proteomes" id="UP000001514">
    <property type="component" value="Unassembled WGS sequence"/>
</dbReference>
<dbReference type="AlphaFoldDB" id="D8T122"/>
<organism evidence="2">
    <name type="scientific">Selaginella moellendorffii</name>
    <name type="common">Spikemoss</name>
    <dbReference type="NCBI Taxonomy" id="88036"/>
    <lineage>
        <taxon>Eukaryota</taxon>
        <taxon>Viridiplantae</taxon>
        <taxon>Streptophyta</taxon>
        <taxon>Embryophyta</taxon>
        <taxon>Tracheophyta</taxon>
        <taxon>Lycopodiopsida</taxon>
        <taxon>Selaginellales</taxon>
        <taxon>Selaginellaceae</taxon>
        <taxon>Selaginella</taxon>
    </lineage>
</organism>
<evidence type="ECO:0000313" key="2">
    <source>
        <dbReference type="Proteomes" id="UP000001514"/>
    </source>
</evidence>
<dbReference type="InParanoid" id="D8T122"/>
<dbReference type="Gramene" id="EFJ09562">
    <property type="protein sequence ID" value="EFJ09562"/>
    <property type="gene ID" value="SELMODRAFT_447630"/>
</dbReference>
<keyword evidence="2" id="KW-1185">Reference proteome</keyword>
<protein>
    <submittedName>
        <fullName evidence="1">Uncharacterized protein</fullName>
    </submittedName>
</protein>
<dbReference type="KEGG" id="smo:SELMODRAFT_447630"/>
<dbReference type="EMBL" id="GL377661">
    <property type="protein sequence ID" value="EFJ09562.1"/>
    <property type="molecule type" value="Genomic_DNA"/>
</dbReference>
<feature type="non-terminal residue" evidence="1">
    <location>
        <position position="185"/>
    </location>
</feature>
<accession>D8T122</accession>
<proteinExistence type="predicted"/>